<protein>
    <submittedName>
        <fullName evidence="1">Uncharacterized protein</fullName>
    </submittedName>
</protein>
<accession>A0ABP0TH02</accession>
<keyword evidence="2" id="KW-1185">Reference proteome</keyword>
<gene>
    <name evidence="1" type="ORF">CSSPTR1EN2_LOCUS3459</name>
</gene>
<name>A0ABP0TH02_9BRYO</name>
<organism evidence="1 2">
    <name type="scientific">Sphagnum troendelagicum</name>
    <dbReference type="NCBI Taxonomy" id="128251"/>
    <lineage>
        <taxon>Eukaryota</taxon>
        <taxon>Viridiplantae</taxon>
        <taxon>Streptophyta</taxon>
        <taxon>Embryophyta</taxon>
        <taxon>Bryophyta</taxon>
        <taxon>Sphagnophytina</taxon>
        <taxon>Sphagnopsida</taxon>
        <taxon>Sphagnales</taxon>
        <taxon>Sphagnaceae</taxon>
        <taxon>Sphagnum</taxon>
    </lineage>
</organism>
<proteinExistence type="predicted"/>
<evidence type="ECO:0000313" key="2">
    <source>
        <dbReference type="Proteomes" id="UP001497512"/>
    </source>
</evidence>
<sequence length="94" mass="9843">MQVMVLQMAHANNARMILKGFAAEIVHADGADTALGDSGAAETLQSRAIVHNDAGSSESLAHAAQATHEETVATSPWNKLKVLPAASESFSNWS</sequence>
<dbReference type="Proteomes" id="UP001497512">
    <property type="component" value="Chromosome 11"/>
</dbReference>
<dbReference type="EMBL" id="OZ019903">
    <property type="protein sequence ID" value="CAK9196409.1"/>
    <property type="molecule type" value="Genomic_DNA"/>
</dbReference>
<reference evidence="1" key="1">
    <citation type="submission" date="2024-02" db="EMBL/GenBank/DDBJ databases">
        <authorList>
            <consortium name="ELIXIR-Norway"/>
            <consortium name="Elixir Norway"/>
        </authorList>
    </citation>
    <scope>NUCLEOTIDE SEQUENCE</scope>
</reference>
<evidence type="ECO:0000313" key="1">
    <source>
        <dbReference type="EMBL" id="CAK9196409.1"/>
    </source>
</evidence>